<gene>
    <name evidence="1" type="ORF">GCM10022419_033840</name>
</gene>
<dbReference type="EMBL" id="BAABDQ010000006">
    <property type="protein sequence ID" value="GAA3550795.1"/>
    <property type="molecule type" value="Genomic_DNA"/>
</dbReference>
<dbReference type="Proteomes" id="UP001500630">
    <property type="component" value="Unassembled WGS sequence"/>
</dbReference>
<keyword evidence="2" id="KW-1185">Reference proteome</keyword>
<name>A0ABP6WFX5_9ACTN</name>
<protein>
    <submittedName>
        <fullName evidence="1">Uncharacterized protein</fullName>
    </submittedName>
</protein>
<proteinExistence type="predicted"/>
<comment type="caution">
    <text evidence="1">The sequence shown here is derived from an EMBL/GenBank/DDBJ whole genome shotgun (WGS) entry which is preliminary data.</text>
</comment>
<evidence type="ECO:0000313" key="2">
    <source>
        <dbReference type="Proteomes" id="UP001500630"/>
    </source>
</evidence>
<accession>A0ABP6WFX5</accession>
<organism evidence="1 2">
    <name type="scientific">Nonomuraea rosea</name>
    <dbReference type="NCBI Taxonomy" id="638574"/>
    <lineage>
        <taxon>Bacteria</taxon>
        <taxon>Bacillati</taxon>
        <taxon>Actinomycetota</taxon>
        <taxon>Actinomycetes</taxon>
        <taxon>Streptosporangiales</taxon>
        <taxon>Streptosporangiaceae</taxon>
        <taxon>Nonomuraea</taxon>
    </lineage>
</organism>
<sequence>MPFNDAAKNAMLDALDESATQITHVGVHTVADPGTGTNANAGEATGGSPAYARQAVTWGAAASGQKSNTGALTFDVPAGSYAFLTFWNTSGTGNTGNFRGYSPINGTVKGFGTVDTAGITSDAIQSAAHGLVDNDRVMLFNVFAESLPAGLAEGTIYHVVSSTTDTFDVALTQGGASVNVTGQGELFFQKVVPETFGSQGQITVAAGALVLDATGI</sequence>
<dbReference type="RefSeq" id="WP_345562738.1">
    <property type="nucleotide sequence ID" value="NZ_BAABDQ010000006.1"/>
</dbReference>
<reference evidence="2" key="1">
    <citation type="journal article" date="2019" name="Int. J. Syst. Evol. Microbiol.">
        <title>The Global Catalogue of Microorganisms (GCM) 10K type strain sequencing project: providing services to taxonomists for standard genome sequencing and annotation.</title>
        <authorList>
            <consortium name="The Broad Institute Genomics Platform"/>
            <consortium name="The Broad Institute Genome Sequencing Center for Infectious Disease"/>
            <person name="Wu L."/>
            <person name="Ma J."/>
        </authorList>
    </citation>
    <scope>NUCLEOTIDE SEQUENCE [LARGE SCALE GENOMIC DNA]</scope>
    <source>
        <strain evidence="2">JCM 17326</strain>
    </source>
</reference>
<evidence type="ECO:0000313" key="1">
    <source>
        <dbReference type="EMBL" id="GAA3550795.1"/>
    </source>
</evidence>